<organism evidence="1 2">
    <name type="scientific">Diphasiastrum complanatum</name>
    <name type="common">Issler's clubmoss</name>
    <name type="synonym">Lycopodium complanatum</name>
    <dbReference type="NCBI Taxonomy" id="34168"/>
    <lineage>
        <taxon>Eukaryota</taxon>
        <taxon>Viridiplantae</taxon>
        <taxon>Streptophyta</taxon>
        <taxon>Embryophyta</taxon>
        <taxon>Tracheophyta</taxon>
        <taxon>Lycopodiopsida</taxon>
        <taxon>Lycopodiales</taxon>
        <taxon>Lycopodiaceae</taxon>
        <taxon>Lycopodioideae</taxon>
        <taxon>Diphasiastrum</taxon>
    </lineage>
</organism>
<comment type="caution">
    <text evidence="1">The sequence shown here is derived from an EMBL/GenBank/DDBJ whole genome shotgun (WGS) entry which is preliminary data.</text>
</comment>
<keyword evidence="2" id="KW-1185">Reference proteome</keyword>
<evidence type="ECO:0000313" key="1">
    <source>
        <dbReference type="EMBL" id="KAJ7564415.1"/>
    </source>
</evidence>
<proteinExistence type="predicted"/>
<protein>
    <submittedName>
        <fullName evidence="1">Uncharacterized protein</fullName>
    </submittedName>
</protein>
<sequence>MKFGKRLQLQIEKTLPEWRDKFLSYKILKRRIKLISAECFDEPDFLPTASGGRSGLSVQEVEFIRLLNVELEKFNEFFIDKEEDFVIGLQELKERIESAKQNSGLNGKYSSQNEFNEEMVKIRKDLVTFHGEMVLLKNYSSLNYTGLVKILKKHDKHTGGLLRNPFIRKVLHQPFCSLELLSKLVRECESKLQSMFPSDNLGETVDPVLDEAEISMLTGDCQDACMLQGQGVQSILRSTLAALQTINELRKGSSSCNALSSSSCSRVDDEALGTVVSEENTTVSC</sequence>
<evidence type="ECO:0000313" key="2">
    <source>
        <dbReference type="Proteomes" id="UP001162992"/>
    </source>
</evidence>
<dbReference type="Proteomes" id="UP001162992">
    <property type="component" value="Chromosome 2"/>
</dbReference>
<name>A0ACC2EDH6_DIPCM</name>
<reference evidence="2" key="1">
    <citation type="journal article" date="2024" name="Proc. Natl. Acad. Sci. U.S.A.">
        <title>Extraordinary preservation of gene collinearity over three hundred million years revealed in homosporous lycophytes.</title>
        <authorList>
            <person name="Li C."/>
            <person name="Wickell D."/>
            <person name="Kuo L.Y."/>
            <person name="Chen X."/>
            <person name="Nie B."/>
            <person name="Liao X."/>
            <person name="Peng D."/>
            <person name="Ji J."/>
            <person name="Jenkins J."/>
            <person name="Williams M."/>
            <person name="Shu S."/>
            <person name="Plott C."/>
            <person name="Barry K."/>
            <person name="Rajasekar S."/>
            <person name="Grimwood J."/>
            <person name="Han X."/>
            <person name="Sun S."/>
            <person name="Hou Z."/>
            <person name="He W."/>
            <person name="Dai G."/>
            <person name="Sun C."/>
            <person name="Schmutz J."/>
            <person name="Leebens-Mack J.H."/>
            <person name="Li F.W."/>
            <person name="Wang L."/>
        </authorList>
    </citation>
    <scope>NUCLEOTIDE SEQUENCE [LARGE SCALE GENOMIC DNA]</scope>
    <source>
        <strain evidence="2">cv. PW_Plant_1</strain>
    </source>
</reference>
<dbReference type="EMBL" id="CM055093">
    <property type="protein sequence ID" value="KAJ7564415.1"/>
    <property type="molecule type" value="Genomic_DNA"/>
</dbReference>
<gene>
    <name evidence="1" type="ORF">O6H91_02G016600</name>
</gene>
<accession>A0ACC2EDH6</accession>